<dbReference type="Proteomes" id="UP000887565">
    <property type="component" value="Unplaced"/>
</dbReference>
<keyword evidence="2" id="KW-1185">Reference proteome</keyword>
<protein>
    <submittedName>
        <fullName evidence="3">Uncharacterized protein</fullName>
    </submittedName>
</protein>
<proteinExistence type="predicted"/>
<evidence type="ECO:0000256" key="1">
    <source>
        <dbReference type="SAM" id="MobiDB-lite"/>
    </source>
</evidence>
<evidence type="ECO:0000313" key="3">
    <source>
        <dbReference type="WBParaSite" id="nRc.2.0.1.t15114-RA"/>
    </source>
</evidence>
<reference evidence="3" key="1">
    <citation type="submission" date="2022-11" db="UniProtKB">
        <authorList>
            <consortium name="WormBaseParasite"/>
        </authorList>
    </citation>
    <scope>IDENTIFICATION</scope>
</reference>
<feature type="region of interest" description="Disordered" evidence="1">
    <location>
        <begin position="1"/>
        <end position="30"/>
    </location>
</feature>
<organism evidence="2 3">
    <name type="scientific">Romanomermis culicivorax</name>
    <name type="common">Nematode worm</name>
    <dbReference type="NCBI Taxonomy" id="13658"/>
    <lineage>
        <taxon>Eukaryota</taxon>
        <taxon>Metazoa</taxon>
        <taxon>Ecdysozoa</taxon>
        <taxon>Nematoda</taxon>
        <taxon>Enoplea</taxon>
        <taxon>Dorylaimia</taxon>
        <taxon>Mermithida</taxon>
        <taxon>Mermithoidea</taxon>
        <taxon>Mermithidae</taxon>
        <taxon>Romanomermis</taxon>
    </lineage>
</organism>
<dbReference type="AlphaFoldDB" id="A0A915IML9"/>
<sequence length="60" mass="6734">TPTVLKKPPKYTPYATSHGEQKNVTVRHGKSTTRRYMTLPSSRLLTLGTAACDQRIFTLN</sequence>
<evidence type="ECO:0000313" key="2">
    <source>
        <dbReference type="Proteomes" id="UP000887565"/>
    </source>
</evidence>
<name>A0A915IML9_ROMCU</name>
<dbReference type="WBParaSite" id="nRc.2.0.1.t15114-RA">
    <property type="protein sequence ID" value="nRc.2.0.1.t15114-RA"/>
    <property type="gene ID" value="nRc.2.0.1.g15114"/>
</dbReference>
<accession>A0A915IML9</accession>